<gene>
    <name evidence="1" type="ORF">ACFFSA_23770</name>
</gene>
<keyword evidence="2" id="KW-1185">Reference proteome</keyword>
<dbReference type="EMBL" id="JBHMBW010000021">
    <property type="protein sequence ID" value="MFB9626114.1"/>
    <property type="molecule type" value="Genomic_DNA"/>
</dbReference>
<accession>A0ABV5S374</accession>
<organism evidence="1 2">
    <name type="scientific">Nonomuraea helvata</name>
    <dbReference type="NCBI Taxonomy" id="37484"/>
    <lineage>
        <taxon>Bacteria</taxon>
        <taxon>Bacillati</taxon>
        <taxon>Actinomycetota</taxon>
        <taxon>Actinomycetes</taxon>
        <taxon>Streptosporangiales</taxon>
        <taxon>Streptosporangiaceae</taxon>
        <taxon>Nonomuraea</taxon>
    </lineage>
</organism>
<sequence>MIGAESESEATMQTFWPALPGLLVAVRLPWVTQGADELLLKGQRRGGSRSR</sequence>
<reference evidence="1 2" key="1">
    <citation type="submission" date="2024-09" db="EMBL/GenBank/DDBJ databases">
        <authorList>
            <person name="Sun Q."/>
            <person name="Mori K."/>
        </authorList>
    </citation>
    <scope>NUCLEOTIDE SEQUENCE [LARGE SCALE GENOMIC DNA]</scope>
    <source>
        <strain evidence="1 2">JCM 3143</strain>
    </source>
</reference>
<proteinExistence type="predicted"/>
<evidence type="ECO:0000313" key="2">
    <source>
        <dbReference type="Proteomes" id="UP001589532"/>
    </source>
</evidence>
<dbReference type="Proteomes" id="UP001589532">
    <property type="component" value="Unassembled WGS sequence"/>
</dbReference>
<evidence type="ECO:0000313" key="1">
    <source>
        <dbReference type="EMBL" id="MFB9626114.1"/>
    </source>
</evidence>
<comment type="caution">
    <text evidence="1">The sequence shown here is derived from an EMBL/GenBank/DDBJ whole genome shotgun (WGS) entry which is preliminary data.</text>
</comment>
<name>A0ABV5S374_9ACTN</name>
<protein>
    <submittedName>
        <fullName evidence="1">Uncharacterized protein</fullName>
    </submittedName>
</protein>